<dbReference type="KEGG" id="amd:AMED_8099"/>
<dbReference type="eggNOG" id="ENOG5033S47">
    <property type="taxonomic scope" value="Bacteria"/>
</dbReference>
<dbReference type="GeneID" id="92875715"/>
<evidence type="ECO:0000313" key="1">
    <source>
        <dbReference type="EMBL" id="ADJ49802.1"/>
    </source>
</evidence>
<name>A0A0H3DHY7_AMYMU</name>
<dbReference type="PATRIC" id="fig|749927.5.peg.8415"/>
<organism evidence="1 2">
    <name type="scientific">Amycolatopsis mediterranei (strain U-32)</name>
    <dbReference type="NCBI Taxonomy" id="749927"/>
    <lineage>
        <taxon>Bacteria</taxon>
        <taxon>Bacillati</taxon>
        <taxon>Actinomycetota</taxon>
        <taxon>Actinomycetes</taxon>
        <taxon>Pseudonocardiales</taxon>
        <taxon>Pseudonocardiaceae</taxon>
        <taxon>Amycolatopsis</taxon>
    </lineage>
</organism>
<reference evidence="1 2" key="1">
    <citation type="journal article" date="2010" name="Cell Res.">
        <title>Complete genome sequence of the rifamycin SV-producing Amycolatopsis mediterranei U32 revealed its genetic characteristics in phylogeny and metabolism.</title>
        <authorList>
            <person name="Zhao W."/>
            <person name="Zhong Y."/>
            <person name="Yuan H."/>
            <person name="Wang J."/>
            <person name="Zheng H."/>
            <person name="Wang Y."/>
            <person name="Cen X."/>
            <person name="Xu F."/>
            <person name="Bai J."/>
            <person name="Han X."/>
            <person name="Lu G."/>
            <person name="Zhu Y."/>
            <person name="Shao Z."/>
            <person name="Yan H."/>
            <person name="Li C."/>
            <person name="Peng N."/>
            <person name="Zhang Z."/>
            <person name="Zhang Y."/>
            <person name="Lin W."/>
            <person name="Fan Y."/>
            <person name="Qin Z."/>
            <person name="Hu Y."/>
            <person name="Zhu B."/>
            <person name="Wang S."/>
            <person name="Ding X."/>
            <person name="Zhao G.P."/>
        </authorList>
    </citation>
    <scope>NUCLEOTIDE SEQUENCE [LARGE SCALE GENOMIC DNA]</scope>
    <source>
        <strain evidence="2">U-32</strain>
    </source>
</reference>
<sequence length="184" mass="20479">MTTPNTDPAERIREIFAGAVSDGLRADSVRGASDAEIDDWAAEQGARAVPAAVREVLRLIGRDHGLWLAGSSLGVGAVRREAKNHLLATLTAMNDPLEDPEGALVLVEHQSYTFHVVDGAKIDLPDPPVRLVTEGEGTEEQWESVSFWFRAITPDVARYRERLEVMRELGRRRIPDWAQYIEPR</sequence>
<gene>
    <name evidence="1" type="ordered locus">AMED_8099</name>
</gene>
<accession>A0A0H3DHY7</accession>
<protein>
    <submittedName>
        <fullName evidence="1">Uncharacterized protein</fullName>
    </submittedName>
</protein>
<evidence type="ECO:0000313" key="2">
    <source>
        <dbReference type="Proteomes" id="UP000000328"/>
    </source>
</evidence>
<dbReference type="HOGENOM" id="CLU_1465337_0_0_11"/>
<dbReference type="RefSeq" id="WP_013229833.1">
    <property type="nucleotide sequence ID" value="NC_014318.1"/>
</dbReference>
<dbReference type="EMBL" id="CP002000">
    <property type="protein sequence ID" value="ADJ49802.1"/>
    <property type="molecule type" value="Genomic_DNA"/>
</dbReference>
<dbReference type="OrthoDB" id="4556358at2"/>
<dbReference type="Proteomes" id="UP000000328">
    <property type="component" value="Chromosome"/>
</dbReference>
<dbReference type="AlphaFoldDB" id="A0A0H3DHY7"/>
<proteinExistence type="predicted"/>